<dbReference type="InterPro" id="IPR027417">
    <property type="entry name" value="P-loop_NTPase"/>
</dbReference>
<dbReference type="SMART" id="SM00382">
    <property type="entry name" value="AAA"/>
    <property type="match status" value="1"/>
</dbReference>
<dbReference type="GO" id="GO:0140359">
    <property type="term" value="F:ABC-type transporter activity"/>
    <property type="evidence" value="ECO:0007669"/>
    <property type="project" value="InterPro"/>
</dbReference>
<dbReference type="InterPro" id="IPR029439">
    <property type="entry name" value="Wzt_C"/>
</dbReference>
<evidence type="ECO:0000313" key="5">
    <source>
        <dbReference type="EMBL" id="EAI8859211.1"/>
    </source>
</evidence>
<evidence type="ECO:0000256" key="3">
    <source>
        <dbReference type="ARBA" id="ARBA00022741"/>
    </source>
</evidence>
<dbReference type="Gene3D" id="2.70.50.60">
    <property type="entry name" value="abc- transporter (atp binding component) like domain"/>
    <property type="match status" value="1"/>
</dbReference>
<dbReference type="AlphaFoldDB" id="A0A5L4ZW97"/>
<dbReference type="InterPro" id="IPR050683">
    <property type="entry name" value="Bact_Polysacc_Export_ATP-bd"/>
</dbReference>
<evidence type="ECO:0000256" key="1">
    <source>
        <dbReference type="ARBA" id="ARBA00005417"/>
    </source>
</evidence>
<dbReference type="CDD" id="cd03220">
    <property type="entry name" value="ABC_KpsT_Wzt"/>
    <property type="match status" value="1"/>
</dbReference>
<dbReference type="InterPro" id="IPR003593">
    <property type="entry name" value="AAA+_ATPase"/>
</dbReference>
<dbReference type="EMBL" id="AABTCC010000012">
    <property type="protein sequence ID" value="EAI8859211.1"/>
    <property type="molecule type" value="Genomic_DNA"/>
</dbReference>
<organism evidence="5 6">
    <name type="scientific">Campylobacter fetus</name>
    <dbReference type="NCBI Taxonomy" id="196"/>
    <lineage>
        <taxon>Bacteria</taxon>
        <taxon>Pseudomonadati</taxon>
        <taxon>Campylobacterota</taxon>
        <taxon>Epsilonproteobacteria</taxon>
        <taxon>Campylobacterales</taxon>
        <taxon>Campylobacteraceae</taxon>
        <taxon>Campylobacter</taxon>
    </lineage>
</organism>
<evidence type="ECO:0000256" key="4">
    <source>
        <dbReference type="ARBA" id="ARBA00022840"/>
    </source>
</evidence>
<protein>
    <submittedName>
        <fullName evidence="5">ABC transporter ATP-binding protein</fullName>
    </submittedName>
</protein>
<comment type="similarity">
    <text evidence="1">Belongs to the ABC transporter superfamily.</text>
</comment>
<dbReference type="CDD" id="cd10147">
    <property type="entry name" value="Wzt_C-like"/>
    <property type="match status" value="1"/>
</dbReference>
<dbReference type="Proteomes" id="UP000535509">
    <property type="component" value="Unassembled WGS sequence"/>
</dbReference>
<evidence type="ECO:0000313" key="6">
    <source>
        <dbReference type="Proteomes" id="UP000535509"/>
    </source>
</evidence>
<dbReference type="RefSeq" id="WP_002848818.1">
    <property type="nucleotide sequence ID" value="NZ_AACCWR020000017.1"/>
</dbReference>
<dbReference type="GeneID" id="61064338"/>
<keyword evidence="2" id="KW-0813">Transport</keyword>
<proteinExistence type="inferred from homology"/>
<dbReference type="PROSITE" id="PS50893">
    <property type="entry name" value="ABC_TRANSPORTER_2"/>
    <property type="match status" value="1"/>
</dbReference>
<dbReference type="Pfam" id="PF00005">
    <property type="entry name" value="ABC_tran"/>
    <property type="match status" value="1"/>
</dbReference>
<evidence type="ECO:0000256" key="2">
    <source>
        <dbReference type="ARBA" id="ARBA00022448"/>
    </source>
</evidence>
<dbReference type="PROSITE" id="PS00211">
    <property type="entry name" value="ABC_TRANSPORTER_1"/>
    <property type="match status" value="1"/>
</dbReference>
<keyword evidence="6" id="KW-1185">Reference proteome</keyword>
<keyword evidence="3" id="KW-0547">Nucleotide-binding</keyword>
<gene>
    <name evidence="5" type="ORF">CX802_05085</name>
</gene>
<dbReference type="PANTHER" id="PTHR46743:SF2">
    <property type="entry name" value="TEICHOIC ACIDS EXPORT ATP-BINDING PROTEIN TAGH"/>
    <property type="match status" value="1"/>
</dbReference>
<reference evidence="5 6" key="1">
    <citation type="submission" date="2018-06" db="EMBL/GenBank/DDBJ databases">
        <authorList>
            <consortium name="PulseNet: The National Subtyping Network for Foodborne Disease Surveillance"/>
            <person name="Tarr C.L."/>
            <person name="Trees E."/>
            <person name="Katz L.S."/>
            <person name="Carleton-Romer H.A."/>
            <person name="Stroika S."/>
            <person name="Kucerova Z."/>
            <person name="Roache K.F."/>
            <person name="Sabol A.L."/>
            <person name="Besser J."/>
            <person name="Gerner-Smidt P."/>
        </authorList>
    </citation>
    <scope>NUCLEOTIDE SEQUENCE [LARGE SCALE GENOMIC DNA]</scope>
    <source>
        <strain evidence="5 6">PNUSAC001503</strain>
    </source>
</reference>
<dbReference type="InterPro" id="IPR015860">
    <property type="entry name" value="ABC_transpr_TagH-like"/>
</dbReference>
<name>A0A5L4ZW97_CAMFE</name>
<dbReference type="Gene3D" id="3.40.50.300">
    <property type="entry name" value="P-loop containing nucleotide triphosphate hydrolases"/>
    <property type="match status" value="1"/>
</dbReference>
<dbReference type="GO" id="GO:0016887">
    <property type="term" value="F:ATP hydrolysis activity"/>
    <property type="evidence" value="ECO:0007669"/>
    <property type="project" value="InterPro"/>
</dbReference>
<sequence length="394" mass="44177">MNAVLEVKNLTKIFKIYKNDFQRLKEAFLKKKYHKELVANDNISFSLKEGESLGIIGLNGAGKSTLLKQIAGVLEPSSGEIIKFSKVAAILELGTGFDPELSGRENIYFNGFLLGMQKDHIDKIYNEIVDFSELINFINMPIKSYSSGMIVRLAFSIAVFSDAKIFIIDEALSVGDAHFSQKCITKLNEIKQNGTSIIFVSHDLAALKLLCQRIILLKEGKLIGDGEASAILQEYNYLISKQSEQNSEYENGYGDKSAEVLEAYILKNDKPSKVFFSGDEATICIKIKANKDLNDLVVGFLIKDKFSQDIFGTNSNIINHPIAVKKDKIYLISYILNLNIGNAFYTMSLALHQSNTHIDICHHWLDNYLSFQVISDPTFIGISKLYPTIQIKEI</sequence>
<keyword evidence="4 5" id="KW-0067">ATP-binding</keyword>
<dbReference type="Pfam" id="PF14524">
    <property type="entry name" value="Wzt_C"/>
    <property type="match status" value="1"/>
</dbReference>
<dbReference type="OMA" id="FQHKSFE"/>
<dbReference type="PANTHER" id="PTHR46743">
    <property type="entry name" value="TEICHOIC ACIDS EXPORT ATP-BINDING PROTEIN TAGH"/>
    <property type="match status" value="1"/>
</dbReference>
<dbReference type="GO" id="GO:0016020">
    <property type="term" value="C:membrane"/>
    <property type="evidence" value="ECO:0007669"/>
    <property type="project" value="InterPro"/>
</dbReference>
<comment type="caution">
    <text evidence="5">The sequence shown here is derived from an EMBL/GenBank/DDBJ whole genome shotgun (WGS) entry which is preliminary data.</text>
</comment>
<dbReference type="InterPro" id="IPR017871">
    <property type="entry name" value="ABC_transporter-like_CS"/>
</dbReference>
<accession>A0A5L4ZW97</accession>
<dbReference type="GO" id="GO:0005524">
    <property type="term" value="F:ATP binding"/>
    <property type="evidence" value="ECO:0007669"/>
    <property type="project" value="UniProtKB-KW"/>
</dbReference>
<dbReference type="SUPFAM" id="SSF52540">
    <property type="entry name" value="P-loop containing nucleoside triphosphate hydrolases"/>
    <property type="match status" value="1"/>
</dbReference>
<dbReference type="InterPro" id="IPR003439">
    <property type="entry name" value="ABC_transporter-like_ATP-bd"/>
</dbReference>